<dbReference type="InterPro" id="IPR019734">
    <property type="entry name" value="TPR_rpt"/>
</dbReference>
<reference evidence="5 6" key="1">
    <citation type="submission" date="2019-02" db="EMBL/GenBank/DDBJ databases">
        <title>Arundinibacter roseus gen. nov., sp. nov., a new member of the family Cytophagaceae.</title>
        <authorList>
            <person name="Szuroczki S."/>
            <person name="Khayer B."/>
            <person name="Sproer C."/>
            <person name="Toumi M."/>
            <person name="Szabo A."/>
            <person name="Felfoldi T."/>
            <person name="Schumann P."/>
            <person name="Toth E."/>
        </authorList>
    </citation>
    <scope>NUCLEOTIDE SEQUENCE [LARGE SCALE GENOMIC DNA]</scope>
    <source>
        <strain evidence="5 6">DMA-k-7a</strain>
    </source>
</reference>
<dbReference type="SUPFAM" id="SSF56601">
    <property type="entry name" value="beta-lactamase/transpeptidase-like"/>
    <property type="match status" value="1"/>
</dbReference>
<evidence type="ECO:0000256" key="3">
    <source>
        <dbReference type="PROSITE-ProRule" id="PRU00339"/>
    </source>
</evidence>
<dbReference type="InterPro" id="IPR012338">
    <property type="entry name" value="Beta-lactam/transpept-like"/>
</dbReference>
<protein>
    <submittedName>
        <fullName evidence="5">Class A beta-lactamase-related serine hydrolase</fullName>
    </submittedName>
</protein>
<keyword evidence="3" id="KW-0802">TPR repeat</keyword>
<dbReference type="SUPFAM" id="SSF48452">
    <property type="entry name" value="TPR-like"/>
    <property type="match status" value="1"/>
</dbReference>
<dbReference type="PROSITE" id="PS50005">
    <property type="entry name" value="TPR"/>
    <property type="match status" value="1"/>
</dbReference>
<keyword evidence="6" id="KW-1185">Reference proteome</keyword>
<dbReference type="GO" id="GO:0016787">
    <property type="term" value="F:hydrolase activity"/>
    <property type="evidence" value="ECO:0007669"/>
    <property type="project" value="UniProtKB-KW"/>
</dbReference>
<dbReference type="PANTHER" id="PTHR46825">
    <property type="entry name" value="D-ALANYL-D-ALANINE-CARBOXYPEPTIDASE/ENDOPEPTIDASE AMPH"/>
    <property type="match status" value="1"/>
</dbReference>
<dbReference type="OrthoDB" id="9793489at2"/>
<evidence type="ECO:0000256" key="1">
    <source>
        <dbReference type="ARBA" id="ARBA00004370"/>
    </source>
</evidence>
<sequence>MKHIIIISILSILYFTGKAQSLLVEQKCSKIDSLITLWSNHKTFNGGLVIMQKGEIIYQKSAGFANFEKSILNTETTPFNLASISKPLTAVAIMQLVERNKLKLTDLVVSYLPDFPYKSVTIEQLLSHTSGLPEIDQFEKIFTQENPFNILSNLEIYEELVSKKAKPLAEAGEKHFYNNLNYILLANLLEKVSKMSFSLYMKKNVFEKANMNNSYIRERISPNTARYFLPTFYDTTFVNTDSLKNQKIYTDYNLGGTYGDNNVITTLQDMVLFDKALKSGKLLSQSAINQMYHPVRLKSGNFFFTGGTKTYTLGWNVNEKNFAGQFVAWHDGSLVGLTTIYFKNLTDDVTYIMYENKNTPLFFRRFLAVSNIMDGIKPADVSLQKSLVREFGFLLIQKGPHYATARFNELKSNKDWYFQEHEMNELGYQLLLKSENQNYKELSIEVFKMNTLLFPESPNVYDSYAEALMTLGLNEEAIISYKKAILLNPKNEYAKTNLKKLEQLKGTNR</sequence>
<dbReference type="AlphaFoldDB" id="A0A4R4K7K9"/>
<dbReference type="Gene3D" id="3.40.710.10">
    <property type="entry name" value="DD-peptidase/beta-lactamase superfamily"/>
    <property type="match status" value="1"/>
</dbReference>
<feature type="domain" description="Beta-lactamase-related" evidence="4">
    <location>
        <begin position="46"/>
        <end position="365"/>
    </location>
</feature>
<dbReference type="Pfam" id="PF00144">
    <property type="entry name" value="Beta-lactamase"/>
    <property type="match status" value="1"/>
</dbReference>
<dbReference type="GO" id="GO:0016020">
    <property type="term" value="C:membrane"/>
    <property type="evidence" value="ECO:0007669"/>
    <property type="project" value="UniProtKB-SubCell"/>
</dbReference>
<dbReference type="InterPro" id="IPR011990">
    <property type="entry name" value="TPR-like_helical_dom_sf"/>
</dbReference>
<dbReference type="EMBL" id="SMJU01000011">
    <property type="protein sequence ID" value="TDB62692.1"/>
    <property type="molecule type" value="Genomic_DNA"/>
</dbReference>
<dbReference type="InterPro" id="IPR050491">
    <property type="entry name" value="AmpC-like"/>
</dbReference>
<keyword evidence="2" id="KW-0472">Membrane</keyword>
<evidence type="ECO:0000256" key="2">
    <source>
        <dbReference type="ARBA" id="ARBA00023136"/>
    </source>
</evidence>
<dbReference type="InterPro" id="IPR001466">
    <property type="entry name" value="Beta-lactam-related"/>
</dbReference>
<accession>A0A4R4K7K9</accession>
<dbReference type="RefSeq" id="WP_132119971.1">
    <property type="nucleotide sequence ID" value="NZ_SMJU01000011.1"/>
</dbReference>
<evidence type="ECO:0000313" key="5">
    <source>
        <dbReference type="EMBL" id="TDB62692.1"/>
    </source>
</evidence>
<feature type="repeat" description="TPR" evidence="3">
    <location>
        <begin position="458"/>
        <end position="491"/>
    </location>
</feature>
<evidence type="ECO:0000313" key="6">
    <source>
        <dbReference type="Proteomes" id="UP000295706"/>
    </source>
</evidence>
<name>A0A4R4K7K9_9BACT</name>
<dbReference type="Proteomes" id="UP000295706">
    <property type="component" value="Unassembled WGS sequence"/>
</dbReference>
<keyword evidence="5" id="KW-0378">Hydrolase</keyword>
<organism evidence="5 6">
    <name type="scientific">Arundinibacter roseus</name>
    <dbReference type="NCBI Taxonomy" id="2070510"/>
    <lineage>
        <taxon>Bacteria</taxon>
        <taxon>Pseudomonadati</taxon>
        <taxon>Bacteroidota</taxon>
        <taxon>Cytophagia</taxon>
        <taxon>Cytophagales</taxon>
        <taxon>Spirosomataceae</taxon>
        <taxon>Arundinibacter</taxon>
    </lineage>
</organism>
<comment type="subcellular location">
    <subcellularLocation>
        <location evidence="1">Membrane</location>
    </subcellularLocation>
</comment>
<dbReference type="PANTHER" id="PTHR46825:SF11">
    <property type="entry name" value="PENICILLIN-BINDING PROTEIN 4"/>
    <property type="match status" value="1"/>
</dbReference>
<proteinExistence type="predicted"/>
<dbReference type="Gene3D" id="1.25.40.10">
    <property type="entry name" value="Tetratricopeptide repeat domain"/>
    <property type="match status" value="1"/>
</dbReference>
<comment type="caution">
    <text evidence="5">The sequence shown here is derived from an EMBL/GenBank/DDBJ whole genome shotgun (WGS) entry which is preliminary data.</text>
</comment>
<gene>
    <name evidence="5" type="ORF">EZE20_17275</name>
</gene>
<evidence type="ECO:0000259" key="4">
    <source>
        <dbReference type="Pfam" id="PF00144"/>
    </source>
</evidence>